<evidence type="ECO:0000313" key="1">
    <source>
        <dbReference type="EMBL" id="OAZ08066.1"/>
    </source>
</evidence>
<dbReference type="AlphaFoldDB" id="A0A853KVT2"/>
<comment type="caution">
    <text evidence="1">The sequence shown here is derived from an EMBL/GenBank/DDBJ whole genome shotgun (WGS) entry which is preliminary data.</text>
</comment>
<dbReference type="EMBL" id="JPVZ01000011">
    <property type="protein sequence ID" value="OAZ08066.1"/>
    <property type="molecule type" value="Genomic_DNA"/>
</dbReference>
<proteinExistence type="predicted"/>
<organism evidence="1 2">
    <name type="scientific">Thalassospira tepidiphila MCCC 1A03514</name>
    <dbReference type="NCBI Taxonomy" id="1177930"/>
    <lineage>
        <taxon>Bacteria</taxon>
        <taxon>Pseudomonadati</taxon>
        <taxon>Pseudomonadota</taxon>
        <taxon>Alphaproteobacteria</taxon>
        <taxon>Rhodospirillales</taxon>
        <taxon>Thalassospiraceae</taxon>
        <taxon>Thalassospira</taxon>
    </lineage>
</organism>
<sequence>MPLSEFARAAINTTAAQDGWLIGEGVDPAWLYGRMARYGTTKAKLHDNGTWEPDPNGVGVIVVPEIPVLGSGGILSFERGNLIACGPRQPGRMFRRDDTPCSMINPDAPDYARHFDIPLHVFSDPIRYLVGKQMGCVIVDWDEISAFALTGPSQIICDTLEIAEQIDRLFKAARAPEIHIQQNEVQGAA</sequence>
<name>A0A853KVT2_9PROT</name>
<dbReference type="RefSeq" id="WP_064782225.1">
    <property type="nucleotide sequence ID" value="NZ_JPVZ01000011.1"/>
</dbReference>
<gene>
    <name evidence="1" type="ORF">TH4_18610</name>
</gene>
<reference evidence="1 2" key="1">
    <citation type="submission" date="2014-07" db="EMBL/GenBank/DDBJ databases">
        <title>Draft genome sequence of Thalassospira tepidiphila 1-1B.</title>
        <authorList>
            <person name="Lai Q."/>
            <person name="Shao Z."/>
        </authorList>
    </citation>
    <scope>NUCLEOTIDE SEQUENCE [LARGE SCALE GENOMIC DNA]</scope>
    <source>
        <strain evidence="1 2">MCCC 1A03514</strain>
    </source>
</reference>
<evidence type="ECO:0000313" key="2">
    <source>
        <dbReference type="Proteomes" id="UP000094009"/>
    </source>
</evidence>
<dbReference type="Proteomes" id="UP000094009">
    <property type="component" value="Unassembled WGS sequence"/>
</dbReference>
<protein>
    <submittedName>
        <fullName evidence="1">Uncharacterized protein</fullName>
    </submittedName>
</protein>
<accession>A0A853KVT2</accession>